<feature type="chain" id="PRO_5042884532" evidence="2">
    <location>
        <begin position="25"/>
        <end position="234"/>
    </location>
</feature>
<dbReference type="InterPro" id="IPR013424">
    <property type="entry name" value="Ice-binding_C"/>
</dbReference>
<evidence type="ECO:0000313" key="3">
    <source>
        <dbReference type="EMBL" id="WOO41465.1"/>
    </source>
</evidence>
<evidence type="ECO:0000256" key="1">
    <source>
        <dbReference type="SAM" id="Phobius"/>
    </source>
</evidence>
<reference evidence="3 4" key="1">
    <citation type="submission" date="2023-10" db="EMBL/GenBank/DDBJ databases">
        <title>Rubellicoccus peritrichatus gen. nov., sp. nov., isolated from an algae of coral reef tank.</title>
        <authorList>
            <person name="Luo J."/>
        </authorList>
    </citation>
    <scope>NUCLEOTIDE SEQUENCE [LARGE SCALE GENOMIC DNA]</scope>
    <source>
        <strain evidence="3 4">CR14</strain>
    </source>
</reference>
<name>A0AAQ3L8U2_9BACT</name>
<keyword evidence="1" id="KW-0812">Transmembrane</keyword>
<dbReference type="Proteomes" id="UP001304300">
    <property type="component" value="Chromosome"/>
</dbReference>
<keyword evidence="4" id="KW-1185">Reference proteome</keyword>
<protein>
    <submittedName>
        <fullName evidence="3">PEP-CTERM sorting domain-containing protein</fullName>
    </submittedName>
</protein>
<dbReference type="RefSeq" id="WP_317833949.1">
    <property type="nucleotide sequence ID" value="NZ_CP136920.1"/>
</dbReference>
<keyword evidence="1" id="KW-1133">Transmembrane helix</keyword>
<dbReference type="AlphaFoldDB" id="A0AAQ3L8U2"/>
<feature type="signal peptide" evidence="2">
    <location>
        <begin position="1"/>
        <end position="24"/>
    </location>
</feature>
<keyword evidence="2" id="KW-0732">Signal</keyword>
<sequence length="234" mass="24924">MLTTIRLPFLLLAAFPLCGITVQAVEIVSNSFEGTAGDSWTYGLDPNATFNSGGDTWAETPSMVSFNFNTAPDGAQFWGGRDMDGNAAFTTTTRGWIVFESIDVSAYADVDLTFFWAGQSNVPEIGYLVSTTTNGTDALIIPDTNLNNVVPGGVTLASSPGGGFSQDWTQVTVNIDNSVTNVAFALYGLSDSGTRYIGYDNVVLAGTIPEPGLTALTFAGLVCAFVIVRRRRRR</sequence>
<dbReference type="KEGG" id="puo:RZN69_00090"/>
<organism evidence="3 4">
    <name type="scientific">Rubellicoccus peritrichatus</name>
    <dbReference type="NCBI Taxonomy" id="3080537"/>
    <lineage>
        <taxon>Bacteria</taxon>
        <taxon>Pseudomonadati</taxon>
        <taxon>Verrucomicrobiota</taxon>
        <taxon>Opitutia</taxon>
        <taxon>Puniceicoccales</taxon>
        <taxon>Cerasicoccaceae</taxon>
        <taxon>Rubellicoccus</taxon>
    </lineage>
</organism>
<evidence type="ECO:0000256" key="2">
    <source>
        <dbReference type="SAM" id="SignalP"/>
    </source>
</evidence>
<accession>A0AAQ3L8U2</accession>
<dbReference type="EMBL" id="CP136920">
    <property type="protein sequence ID" value="WOO41465.1"/>
    <property type="molecule type" value="Genomic_DNA"/>
</dbReference>
<dbReference type="NCBIfam" id="TIGR02595">
    <property type="entry name" value="PEP_CTERM"/>
    <property type="match status" value="1"/>
</dbReference>
<evidence type="ECO:0000313" key="4">
    <source>
        <dbReference type="Proteomes" id="UP001304300"/>
    </source>
</evidence>
<gene>
    <name evidence="3" type="ORF">RZN69_00090</name>
</gene>
<keyword evidence="1" id="KW-0472">Membrane</keyword>
<proteinExistence type="predicted"/>
<feature type="transmembrane region" description="Helical" evidence="1">
    <location>
        <begin position="211"/>
        <end position="228"/>
    </location>
</feature>